<organism evidence="7 8">
    <name type="scientific">Thalassovita aquimarina</name>
    <dbReference type="NCBI Taxonomy" id="2785917"/>
    <lineage>
        <taxon>Bacteria</taxon>
        <taxon>Pseudomonadati</taxon>
        <taxon>Pseudomonadota</taxon>
        <taxon>Alphaproteobacteria</taxon>
        <taxon>Rhodobacterales</taxon>
        <taxon>Roseobacteraceae</taxon>
        <taxon>Thalassovita</taxon>
    </lineage>
</organism>
<keyword evidence="1" id="KW-0813">Transport</keyword>
<evidence type="ECO:0000256" key="5">
    <source>
        <dbReference type="ARBA" id="ARBA00023004"/>
    </source>
</evidence>
<dbReference type="Gene3D" id="1.20.120.10">
    <property type="entry name" value="Cytochrome c/b562"/>
    <property type="match status" value="1"/>
</dbReference>
<keyword evidence="5" id="KW-0408">Iron</keyword>
<name>A0ABS5HUF1_9RHOB</name>
<dbReference type="Proteomes" id="UP001195941">
    <property type="component" value="Unassembled WGS sequence"/>
</dbReference>
<protein>
    <submittedName>
        <fullName evidence="7">Cytochrome c</fullName>
    </submittedName>
</protein>
<evidence type="ECO:0000256" key="4">
    <source>
        <dbReference type="ARBA" id="ARBA00022982"/>
    </source>
</evidence>
<evidence type="ECO:0000256" key="3">
    <source>
        <dbReference type="ARBA" id="ARBA00022723"/>
    </source>
</evidence>
<feature type="signal peptide" evidence="6">
    <location>
        <begin position="1"/>
        <end position="20"/>
    </location>
</feature>
<dbReference type="InterPro" id="IPR012127">
    <property type="entry name" value="Cyt_c_prime"/>
</dbReference>
<comment type="caution">
    <text evidence="7">The sequence shown here is derived from an EMBL/GenBank/DDBJ whole genome shotgun (WGS) entry which is preliminary data.</text>
</comment>
<keyword evidence="2" id="KW-0349">Heme</keyword>
<dbReference type="PIRSF" id="PIRSF000027">
    <property type="entry name" value="Cytc_c_prime"/>
    <property type="match status" value="1"/>
</dbReference>
<evidence type="ECO:0000256" key="2">
    <source>
        <dbReference type="ARBA" id="ARBA00022617"/>
    </source>
</evidence>
<dbReference type="InterPro" id="IPR002321">
    <property type="entry name" value="Cyt_c_II"/>
</dbReference>
<keyword evidence="6" id="KW-0732">Signal</keyword>
<evidence type="ECO:0000313" key="8">
    <source>
        <dbReference type="Proteomes" id="UP001195941"/>
    </source>
</evidence>
<keyword evidence="3" id="KW-0479">Metal-binding</keyword>
<evidence type="ECO:0000256" key="1">
    <source>
        <dbReference type="ARBA" id="ARBA00022448"/>
    </source>
</evidence>
<evidence type="ECO:0000313" key="7">
    <source>
        <dbReference type="EMBL" id="MBR9652417.1"/>
    </source>
</evidence>
<dbReference type="SUPFAM" id="SSF47175">
    <property type="entry name" value="Cytochromes"/>
    <property type="match status" value="1"/>
</dbReference>
<sequence length="144" mass="14676">MKYAAVTLTMTLALAGTALAHGGVSNPTVKARMALMEEIKNATGVIGGMAKGKMAFDPDRAAAATAALQASAAQIADAFEAPANDPKSEALPEIWENWDDFSAKADDLVRAASGMETGSLEGVQAGLGALGATCGGCHKSYRMD</sequence>
<feature type="chain" id="PRO_5045678354" evidence="6">
    <location>
        <begin position="21"/>
        <end position="144"/>
    </location>
</feature>
<dbReference type="EMBL" id="JADMKU010000014">
    <property type="protein sequence ID" value="MBR9652417.1"/>
    <property type="molecule type" value="Genomic_DNA"/>
</dbReference>
<gene>
    <name evidence="7" type="ORF">IT775_14960</name>
</gene>
<dbReference type="PROSITE" id="PS51009">
    <property type="entry name" value="CYTCII"/>
    <property type="match status" value="1"/>
</dbReference>
<dbReference type="RefSeq" id="WP_212701931.1">
    <property type="nucleotide sequence ID" value="NZ_JADMKU010000014.1"/>
</dbReference>
<keyword evidence="4" id="KW-0249">Electron transport</keyword>
<reference evidence="7 8" key="1">
    <citation type="journal article" date="2021" name="Arch. Microbiol.">
        <title>Thalassobius aquimarinus sp. nov., isolated from the Sea of Japan seashore.</title>
        <authorList>
            <person name="Kurilenko V.V."/>
            <person name="Romanenko L.A."/>
            <person name="Chernysheva N.Y."/>
            <person name="Velansky P.V."/>
            <person name="Tekutyeva L.A."/>
            <person name="Isaeva M.P."/>
            <person name="Mikhailov V.V."/>
        </authorList>
    </citation>
    <scope>NUCLEOTIDE SEQUENCE [LARGE SCALE GENOMIC DNA]</scope>
    <source>
        <strain evidence="7 8">KMM 8518</strain>
    </source>
</reference>
<dbReference type="InterPro" id="IPR010980">
    <property type="entry name" value="Cyt_c/b562"/>
</dbReference>
<dbReference type="Pfam" id="PF01322">
    <property type="entry name" value="Cytochrom_C_2"/>
    <property type="match status" value="1"/>
</dbReference>
<proteinExistence type="predicted"/>
<keyword evidence="8" id="KW-1185">Reference proteome</keyword>
<accession>A0ABS5HUF1</accession>
<evidence type="ECO:0000256" key="6">
    <source>
        <dbReference type="SAM" id="SignalP"/>
    </source>
</evidence>